<dbReference type="EMBL" id="AWSJ01000049">
    <property type="protein sequence ID" value="ERI11189.1"/>
    <property type="molecule type" value="Genomic_DNA"/>
</dbReference>
<organism evidence="1 2">
    <name type="scientific">Aneurinibacillus aneurinilyticus ATCC 12856</name>
    <dbReference type="NCBI Taxonomy" id="649747"/>
    <lineage>
        <taxon>Bacteria</taxon>
        <taxon>Bacillati</taxon>
        <taxon>Bacillota</taxon>
        <taxon>Bacilli</taxon>
        <taxon>Bacillales</taxon>
        <taxon>Paenibacillaceae</taxon>
        <taxon>Aneurinibacillus group</taxon>
        <taxon>Aneurinibacillus</taxon>
    </lineage>
</organism>
<dbReference type="HOGENOM" id="CLU_2044823_0_0_9"/>
<dbReference type="STRING" id="649747.HMPREF0083_00747"/>
<evidence type="ECO:0000313" key="1">
    <source>
        <dbReference type="EMBL" id="ERI11189.1"/>
    </source>
</evidence>
<comment type="caution">
    <text evidence="1">The sequence shown here is derived from an EMBL/GenBank/DDBJ whole genome shotgun (WGS) entry which is preliminary data.</text>
</comment>
<dbReference type="AlphaFoldDB" id="U1WRE1"/>
<dbReference type="PATRIC" id="fig|649747.3.peg.677"/>
<reference evidence="1 2" key="1">
    <citation type="submission" date="2013-08" db="EMBL/GenBank/DDBJ databases">
        <authorList>
            <person name="Weinstock G."/>
            <person name="Sodergren E."/>
            <person name="Wylie T."/>
            <person name="Fulton L."/>
            <person name="Fulton R."/>
            <person name="Fronick C."/>
            <person name="O'Laughlin M."/>
            <person name="Godfrey J."/>
            <person name="Miner T."/>
            <person name="Herter B."/>
            <person name="Appelbaum E."/>
            <person name="Cordes M."/>
            <person name="Lek S."/>
            <person name="Wollam A."/>
            <person name="Pepin K.H."/>
            <person name="Palsikar V.B."/>
            <person name="Mitreva M."/>
            <person name="Wilson R.K."/>
        </authorList>
    </citation>
    <scope>NUCLEOTIDE SEQUENCE [LARGE SCALE GENOMIC DNA]</scope>
    <source>
        <strain evidence="1 2">ATCC 12856</strain>
    </source>
</reference>
<keyword evidence="2" id="KW-1185">Reference proteome</keyword>
<dbReference type="Proteomes" id="UP000016511">
    <property type="component" value="Unassembled WGS sequence"/>
</dbReference>
<name>U1WRE1_ANEAE</name>
<evidence type="ECO:0000313" key="2">
    <source>
        <dbReference type="Proteomes" id="UP000016511"/>
    </source>
</evidence>
<accession>U1WRE1</accession>
<sequence>MIALWQTLPISKELYGFLPEANWHEAWTATAMIVETEHKLEIHTDIHVYYVKNKEEFELLLEAIRHLASIKKEEMAKESCVIHFRCKGISTFTLDDSMPVQHYSDRDILVDVEFSEELAS</sequence>
<proteinExistence type="predicted"/>
<dbReference type="eggNOG" id="ENOG502ZMYM">
    <property type="taxonomic scope" value="Bacteria"/>
</dbReference>
<gene>
    <name evidence="1" type="ORF">HMPREF0083_00747</name>
</gene>
<protein>
    <submittedName>
        <fullName evidence="1">Uncharacterized protein</fullName>
    </submittedName>
</protein>